<evidence type="ECO:0000313" key="9">
    <source>
        <dbReference type="Proteomes" id="UP001221558"/>
    </source>
</evidence>
<dbReference type="Gene3D" id="1.25.40.390">
    <property type="match status" value="1"/>
</dbReference>
<comment type="subcellular location">
    <subcellularLocation>
        <location evidence="1">Cell outer membrane</location>
    </subcellularLocation>
</comment>
<dbReference type="InterPro" id="IPR033985">
    <property type="entry name" value="SusD-like_N"/>
</dbReference>
<evidence type="ECO:0000259" key="6">
    <source>
        <dbReference type="Pfam" id="PF07980"/>
    </source>
</evidence>
<dbReference type="SUPFAM" id="SSF48452">
    <property type="entry name" value="TPR-like"/>
    <property type="match status" value="1"/>
</dbReference>
<name>A0ABY7WKB4_9SPHI</name>
<evidence type="ECO:0000256" key="2">
    <source>
        <dbReference type="ARBA" id="ARBA00006275"/>
    </source>
</evidence>
<evidence type="ECO:0000256" key="3">
    <source>
        <dbReference type="ARBA" id="ARBA00022729"/>
    </source>
</evidence>
<proteinExistence type="inferred from homology"/>
<organism evidence="8 9">
    <name type="scientific">Sphingobacterium oryzagri</name>
    <dbReference type="NCBI Taxonomy" id="3025669"/>
    <lineage>
        <taxon>Bacteria</taxon>
        <taxon>Pseudomonadati</taxon>
        <taxon>Bacteroidota</taxon>
        <taxon>Sphingobacteriia</taxon>
        <taxon>Sphingobacteriales</taxon>
        <taxon>Sphingobacteriaceae</taxon>
        <taxon>Sphingobacterium</taxon>
    </lineage>
</organism>
<dbReference type="InterPro" id="IPR012944">
    <property type="entry name" value="SusD_RagB_dom"/>
</dbReference>
<keyword evidence="3" id="KW-0732">Signal</keyword>
<dbReference type="Pfam" id="PF07980">
    <property type="entry name" value="SusD_RagB"/>
    <property type="match status" value="1"/>
</dbReference>
<dbReference type="EMBL" id="CP117880">
    <property type="protein sequence ID" value="WDF69420.1"/>
    <property type="molecule type" value="Genomic_DNA"/>
</dbReference>
<dbReference type="PROSITE" id="PS51257">
    <property type="entry name" value="PROKAR_LIPOPROTEIN"/>
    <property type="match status" value="1"/>
</dbReference>
<feature type="domain" description="SusD-like N-terminal" evidence="7">
    <location>
        <begin position="24"/>
        <end position="220"/>
    </location>
</feature>
<protein>
    <submittedName>
        <fullName evidence="8">RagB/SusD family nutrient uptake outer membrane protein</fullName>
    </submittedName>
</protein>
<dbReference type="RefSeq" id="WP_274268135.1">
    <property type="nucleotide sequence ID" value="NZ_CP117880.1"/>
</dbReference>
<dbReference type="Pfam" id="PF14322">
    <property type="entry name" value="SusD-like_3"/>
    <property type="match status" value="1"/>
</dbReference>
<evidence type="ECO:0000259" key="7">
    <source>
        <dbReference type="Pfam" id="PF14322"/>
    </source>
</evidence>
<keyword evidence="4" id="KW-0472">Membrane</keyword>
<gene>
    <name evidence="8" type="ORF">PQ465_03310</name>
</gene>
<evidence type="ECO:0000256" key="1">
    <source>
        <dbReference type="ARBA" id="ARBA00004442"/>
    </source>
</evidence>
<dbReference type="InterPro" id="IPR011990">
    <property type="entry name" value="TPR-like_helical_dom_sf"/>
</dbReference>
<evidence type="ECO:0000256" key="5">
    <source>
        <dbReference type="ARBA" id="ARBA00023237"/>
    </source>
</evidence>
<comment type="similarity">
    <text evidence="2">Belongs to the SusD family.</text>
</comment>
<keyword evidence="9" id="KW-1185">Reference proteome</keyword>
<evidence type="ECO:0000313" key="8">
    <source>
        <dbReference type="EMBL" id="WDF69420.1"/>
    </source>
</evidence>
<reference evidence="8 9" key="1">
    <citation type="submission" date="2023-02" db="EMBL/GenBank/DDBJ databases">
        <title>Genome sequence of Sphingobacterium sp. KACC 22765.</title>
        <authorList>
            <person name="Kim S."/>
            <person name="Heo J."/>
            <person name="Kwon S.-W."/>
        </authorList>
    </citation>
    <scope>NUCLEOTIDE SEQUENCE [LARGE SCALE GENOMIC DNA]</scope>
    <source>
        <strain evidence="8 9">KACC 22765</strain>
    </source>
</reference>
<feature type="domain" description="RagB/SusD" evidence="6">
    <location>
        <begin position="313"/>
        <end position="603"/>
    </location>
</feature>
<sequence>MKTSLYKFLVVVILLTSLSSCERYLDQVPDDVLTEDDIFTSKVNTDKFLANIYSVIPNELQQRFVGTSNAGPWTASSDEAKYTWDFNYSNNMTRSVWSNTDGAVASFWSSYYRGIRNATYFMQRVDTANPAEVTDVMKTNYKAEAKALRALYYFFLVRMYGAVPIIGEDLLDINSPVSELKLARTPFDECIDYIVSELDAAHANLPYTPNNDEFGRITKGVVKAYKVEALLLKASPLYNGNADFASVRNVDGSNLFSTTADAQKWKAAADAAKAFIDEFVPNYYQIYTVSNADPFLAAYQSTRQVVIEDWNSEWIFARSMSANNTQYDRTPKHVGFPSAAQGGGALGATQRMVDAYAMRSGLPITDPNSGYQATGFSSFKAPYDPSSRTTYNAYTNREPRFYVGITYNGSYWLNQSSSSSAVLSLFNYSGNSGRSQSTSDVTPTGYTVRKNVSNNGNNRGALLLRLANIYLDYVEALNEVEPNNADILRYLNIIRTRAGVPAYGSANFPAPASQAAMREAIRWERQVELAFENVRFFDTRRWKIAEQTDNGPIYGLNLNADGDAFYIRTVIETRVFRRERDYLFPIPNDEILRNENLVQNAGW</sequence>
<accession>A0ABY7WKB4</accession>
<evidence type="ECO:0000256" key="4">
    <source>
        <dbReference type="ARBA" id="ARBA00023136"/>
    </source>
</evidence>
<keyword evidence="5" id="KW-0998">Cell outer membrane</keyword>
<dbReference type="Proteomes" id="UP001221558">
    <property type="component" value="Chromosome"/>
</dbReference>